<feature type="domain" description="Peptidase A1" evidence="6">
    <location>
        <begin position="102"/>
        <end position="424"/>
    </location>
</feature>
<evidence type="ECO:0000256" key="1">
    <source>
        <dbReference type="ARBA" id="ARBA00007447"/>
    </source>
</evidence>
<dbReference type="InterPro" id="IPR001969">
    <property type="entry name" value="Aspartic_peptidase_AS"/>
</dbReference>
<dbReference type="Pfam" id="PF00026">
    <property type="entry name" value="Asp"/>
    <property type="match status" value="1"/>
</dbReference>
<evidence type="ECO:0000256" key="2">
    <source>
        <dbReference type="ARBA" id="ARBA00022670"/>
    </source>
</evidence>
<dbReference type="InterPro" id="IPR034163">
    <property type="entry name" value="Aspergillopepsin-like_cat_dom"/>
</dbReference>
<dbReference type="PROSITE" id="PS00141">
    <property type="entry name" value="ASP_PROTEASE"/>
    <property type="match status" value="1"/>
</dbReference>
<evidence type="ECO:0000256" key="5">
    <source>
        <dbReference type="RuleBase" id="RU000454"/>
    </source>
</evidence>
<name>A0ABP0C2X7_9PEZI</name>
<dbReference type="EMBL" id="CAWUHD010000063">
    <property type="protein sequence ID" value="CAK7226007.1"/>
    <property type="molecule type" value="Genomic_DNA"/>
</dbReference>
<gene>
    <name evidence="7" type="ORF">SEUCBS140593_006096</name>
</gene>
<keyword evidence="4 5" id="KW-0378">Hydrolase</keyword>
<protein>
    <recommendedName>
        <fullName evidence="6">Peptidase A1 domain-containing protein</fullName>
    </recommendedName>
</protein>
<dbReference type="Gene3D" id="2.40.70.10">
    <property type="entry name" value="Acid Proteases"/>
    <property type="match status" value="2"/>
</dbReference>
<comment type="caution">
    <text evidence="7">The sequence shown here is derived from an EMBL/GenBank/DDBJ whole genome shotgun (WGS) entry which is preliminary data.</text>
</comment>
<evidence type="ECO:0000259" key="6">
    <source>
        <dbReference type="PROSITE" id="PS51767"/>
    </source>
</evidence>
<keyword evidence="3 5" id="KW-0064">Aspartyl protease</keyword>
<proteinExistence type="inferred from homology"/>
<dbReference type="SUPFAM" id="SSF50630">
    <property type="entry name" value="Acid proteases"/>
    <property type="match status" value="1"/>
</dbReference>
<evidence type="ECO:0000313" key="8">
    <source>
        <dbReference type="Proteomes" id="UP001642482"/>
    </source>
</evidence>
<evidence type="ECO:0000313" key="7">
    <source>
        <dbReference type="EMBL" id="CAK7226007.1"/>
    </source>
</evidence>
<dbReference type="PRINTS" id="PR00792">
    <property type="entry name" value="PEPSIN"/>
</dbReference>
<keyword evidence="8" id="KW-1185">Reference proteome</keyword>
<dbReference type="PROSITE" id="PS51767">
    <property type="entry name" value="PEPTIDASE_A1"/>
    <property type="match status" value="1"/>
</dbReference>
<accession>A0ABP0C2X7</accession>
<dbReference type="InterPro" id="IPR001461">
    <property type="entry name" value="Aspartic_peptidase_A1"/>
</dbReference>
<dbReference type="Proteomes" id="UP001642482">
    <property type="component" value="Unassembled WGS sequence"/>
</dbReference>
<dbReference type="InterPro" id="IPR021109">
    <property type="entry name" value="Peptidase_aspartic_dom_sf"/>
</dbReference>
<organism evidence="7 8">
    <name type="scientific">Sporothrix eucalyptigena</name>
    <dbReference type="NCBI Taxonomy" id="1812306"/>
    <lineage>
        <taxon>Eukaryota</taxon>
        <taxon>Fungi</taxon>
        <taxon>Dikarya</taxon>
        <taxon>Ascomycota</taxon>
        <taxon>Pezizomycotina</taxon>
        <taxon>Sordariomycetes</taxon>
        <taxon>Sordariomycetidae</taxon>
        <taxon>Ophiostomatales</taxon>
        <taxon>Ophiostomataceae</taxon>
        <taxon>Sporothrix</taxon>
    </lineage>
</organism>
<evidence type="ECO:0000256" key="4">
    <source>
        <dbReference type="ARBA" id="ARBA00022801"/>
    </source>
</evidence>
<comment type="similarity">
    <text evidence="1 5">Belongs to the peptidase A1 family.</text>
</comment>
<dbReference type="PANTHER" id="PTHR47966">
    <property type="entry name" value="BETA-SITE APP-CLEAVING ENZYME, ISOFORM A-RELATED"/>
    <property type="match status" value="1"/>
</dbReference>
<reference evidence="7 8" key="1">
    <citation type="submission" date="2024-01" db="EMBL/GenBank/DDBJ databases">
        <authorList>
            <person name="Allen C."/>
            <person name="Tagirdzhanova G."/>
        </authorList>
    </citation>
    <scope>NUCLEOTIDE SEQUENCE [LARGE SCALE GENOMIC DNA]</scope>
</reference>
<sequence length="439" mass="47520">MLSTVKTQQELIVSLGLKKIVAKANKDFKPNGTKSYVKAMRKFGFTPTLAGPYQMVTREHKDNGKEENSNGHNSISKVLRKKLSDGTLGNVPAEDQQEDLEYLCEVSIGTPAQKLMLDFDSGSADLWVVSTELPASSREDHTAFDSGKSKTFKAMHGYSWKIEYGDESSASGDVGTDTVTIGGLTIPNQTVELAKKMSQEFLQSTGDGLLGLAWSSINTVSKCFVPKPQPTPLDNLIANQTLPEGNQFFTACFYSTRDAGKDSFYTFGYIDGAFKDRPIAWADVDNSSGFWEFPSTSITIGGQKTAFSGNTAIADTGTTLCLMSDNACKLLYSAIPGAKYDESAQGWVIPTHVTPDQIPEIKLAVGDNDFVLQAEDLVYGDADNGFWYGGVQSRGSLTMDIFGDVFLKSIYAIFDAGNVRFGAIPKIEANQNLGGDDSA</sequence>
<evidence type="ECO:0000256" key="3">
    <source>
        <dbReference type="ARBA" id="ARBA00022750"/>
    </source>
</evidence>
<dbReference type="CDD" id="cd06097">
    <property type="entry name" value="Aspergillopepsin_like"/>
    <property type="match status" value="1"/>
</dbReference>
<dbReference type="InterPro" id="IPR033121">
    <property type="entry name" value="PEPTIDASE_A1"/>
</dbReference>
<dbReference type="PANTHER" id="PTHR47966:SF1">
    <property type="entry name" value="ASPARTYL PROTEINASE"/>
    <property type="match status" value="1"/>
</dbReference>
<keyword evidence="2 5" id="KW-0645">Protease</keyword>